<evidence type="ECO:0000313" key="1">
    <source>
        <dbReference type="EMBL" id="KAK3792511.1"/>
    </source>
</evidence>
<organism evidence="1 2">
    <name type="scientific">Elysia crispata</name>
    <name type="common">lettuce slug</name>
    <dbReference type="NCBI Taxonomy" id="231223"/>
    <lineage>
        <taxon>Eukaryota</taxon>
        <taxon>Metazoa</taxon>
        <taxon>Spiralia</taxon>
        <taxon>Lophotrochozoa</taxon>
        <taxon>Mollusca</taxon>
        <taxon>Gastropoda</taxon>
        <taxon>Heterobranchia</taxon>
        <taxon>Euthyneura</taxon>
        <taxon>Panpulmonata</taxon>
        <taxon>Sacoglossa</taxon>
        <taxon>Placobranchoidea</taxon>
        <taxon>Plakobranchidae</taxon>
        <taxon>Elysia</taxon>
    </lineage>
</organism>
<gene>
    <name evidence="1" type="ORF">RRG08_016520</name>
</gene>
<proteinExistence type="predicted"/>
<dbReference type="Proteomes" id="UP001283361">
    <property type="component" value="Unassembled WGS sequence"/>
</dbReference>
<name>A0AAE1E348_9GAST</name>
<dbReference type="EMBL" id="JAWDGP010001369">
    <property type="protein sequence ID" value="KAK3792511.1"/>
    <property type="molecule type" value="Genomic_DNA"/>
</dbReference>
<accession>A0AAE1E348</accession>
<reference evidence="1" key="1">
    <citation type="journal article" date="2023" name="G3 (Bethesda)">
        <title>A reference genome for the long-term kleptoplast-retaining sea slug Elysia crispata morphotype clarki.</title>
        <authorList>
            <person name="Eastman K.E."/>
            <person name="Pendleton A.L."/>
            <person name="Shaikh M.A."/>
            <person name="Suttiyut T."/>
            <person name="Ogas R."/>
            <person name="Tomko P."/>
            <person name="Gavelis G."/>
            <person name="Widhalm J.R."/>
            <person name="Wisecaver J.H."/>
        </authorList>
    </citation>
    <scope>NUCLEOTIDE SEQUENCE</scope>
    <source>
        <strain evidence="1">ECLA1</strain>
    </source>
</reference>
<comment type="caution">
    <text evidence="1">The sequence shown here is derived from an EMBL/GenBank/DDBJ whole genome shotgun (WGS) entry which is preliminary data.</text>
</comment>
<keyword evidence="2" id="KW-1185">Reference proteome</keyword>
<evidence type="ECO:0000313" key="2">
    <source>
        <dbReference type="Proteomes" id="UP001283361"/>
    </source>
</evidence>
<protein>
    <submittedName>
        <fullName evidence="1">Uncharacterized protein</fullName>
    </submittedName>
</protein>
<sequence>MSGNHTSKISRFPIDKLTNLIIHERFYTVLNEKKISVSKRMRDLKKNNRTFSDQYLRTVVHRFSFVTTAKGPLPRFIGCEAQQSESRILTGYSKRSRVKR</sequence>
<dbReference type="AlphaFoldDB" id="A0AAE1E348"/>